<protein>
    <submittedName>
        <fullName evidence="1">Uncharacterized protein</fullName>
    </submittedName>
</protein>
<organism evidence="1 2">
    <name type="scientific">Bacillus halotolerans</name>
    <dbReference type="NCBI Taxonomy" id="260554"/>
    <lineage>
        <taxon>Bacteria</taxon>
        <taxon>Bacillati</taxon>
        <taxon>Bacillota</taxon>
        <taxon>Bacilli</taxon>
        <taxon>Bacillales</taxon>
        <taxon>Bacillaceae</taxon>
        <taxon>Bacillus</taxon>
    </lineage>
</organism>
<name>A0A9Q4HRY7_9BACI</name>
<evidence type="ECO:0000313" key="2">
    <source>
        <dbReference type="Proteomes" id="UP001073053"/>
    </source>
</evidence>
<dbReference type="SUPFAM" id="SSF57938">
    <property type="entry name" value="DnaJ/Hsp40 cysteine-rich domain"/>
    <property type="match status" value="1"/>
</dbReference>
<dbReference type="InterPro" id="IPR036410">
    <property type="entry name" value="HSP_DnaJ_Cys-rich_dom_sf"/>
</dbReference>
<reference evidence="1" key="1">
    <citation type="submission" date="2022-02" db="EMBL/GenBank/DDBJ databases">
        <title>Crop Bioprotection Bacillus Genome Sequencing.</title>
        <authorList>
            <person name="Dunlap C."/>
        </authorList>
    </citation>
    <scope>NUCLEOTIDE SEQUENCE</scope>
    <source>
        <strain evidence="1">EC49O2N-C10</strain>
    </source>
</reference>
<comment type="caution">
    <text evidence="1">The sequence shown here is derived from an EMBL/GenBank/DDBJ whole genome shotgun (WGS) entry which is preliminary data.</text>
</comment>
<dbReference type="RefSeq" id="WP_268522565.1">
    <property type="nucleotide sequence ID" value="NZ_JALAWA010000013.1"/>
</dbReference>
<dbReference type="AlphaFoldDB" id="A0A9Q4HRY7"/>
<dbReference type="EMBL" id="JALAWA010000013">
    <property type="protein sequence ID" value="MCY9186536.1"/>
    <property type="molecule type" value="Genomic_DNA"/>
</dbReference>
<accession>A0A9Q4HRY7</accession>
<gene>
    <name evidence="1" type="ORF">MOF03_18175</name>
</gene>
<sequence>MKYKGKKISRKRKQELLEARSNKEMGFKTYYKPKTCPLCNGTGISYITNDTCDHCKGKGSKRHFISRIAYEEAMNEVEMK</sequence>
<evidence type="ECO:0000313" key="1">
    <source>
        <dbReference type="EMBL" id="MCY9186536.1"/>
    </source>
</evidence>
<dbReference type="Gene3D" id="6.20.20.10">
    <property type="match status" value="1"/>
</dbReference>
<dbReference type="Proteomes" id="UP001073053">
    <property type="component" value="Unassembled WGS sequence"/>
</dbReference>
<proteinExistence type="predicted"/>